<dbReference type="AlphaFoldDB" id="G2XUX4"/>
<protein>
    <submittedName>
        <fullName evidence="1">Uncharacterized protein</fullName>
    </submittedName>
</protein>
<accession>G2XUX4</accession>
<evidence type="ECO:0000313" key="1">
    <source>
        <dbReference type="EMBL" id="CCD44294.1"/>
    </source>
</evidence>
<dbReference type="HOGENOM" id="CLU_2941421_0_0_1"/>
<reference evidence="2" key="1">
    <citation type="journal article" date="2011" name="PLoS Genet.">
        <title>Genomic analysis of the necrotrophic fungal pathogens Sclerotinia sclerotiorum and Botrytis cinerea.</title>
        <authorList>
            <person name="Amselem J."/>
            <person name="Cuomo C.A."/>
            <person name="van Kan J.A."/>
            <person name="Viaud M."/>
            <person name="Benito E.P."/>
            <person name="Couloux A."/>
            <person name="Coutinho P.M."/>
            <person name="de Vries R.P."/>
            <person name="Dyer P.S."/>
            <person name="Fillinger S."/>
            <person name="Fournier E."/>
            <person name="Gout L."/>
            <person name="Hahn M."/>
            <person name="Kohn L."/>
            <person name="Lapalu N."/>
            <person name="Plummer K.M."/>
            <person name="Pradier J.M."/>
            <person name="Quevillon E."/>
            <person name="Sharon A."/>
            <person name="Simon A."/>
            <person name="ten Have A."/>
            <person name="Tudzynski B."/>
            <person name="Tudzynski P."/>
            <person name="Wincker P."/>
            <person name="Andrew M."/>
            <person name="Anthouard V."/>
            <person name="Beever R.E."/>
            <person name="Beffa R."/>
            <person name="Benoit I."/>
            <person name="Bouzid O."/>
            <person name="Brault B."/>
            <person name="Chen Z."/>
            <person name="Choquer M."/>
            <person name="Collemare J."/>
            <person name="Cotton P."/>
            <person name="Danchin E.G."/>
            <person name="Da Silva C."/>
            <person name="Gautier A."/>
            <person name="Giraud C."/>
            <person name="Giraud T."/>
            <person name="Gonzalez C."/>
            <person name="Grossetete S."/>
            <person name="Guldener U."/>
            <person name="Henrissat B."/>
            <person name="Howlett B.J."/>
            <person name="Kodira C."/>
            <person name="Kretschmer M."/>
            <person name="Lappartient A."/>
            <person name="Leroch M."/>
            <person name="Levis C."/>
            <person name="Mauceli E."/>
            <person name="Neuveglise C."/>
            <person name="Oeser B."/>
            <person name="Pearson M."/>
            <person name="Poulain J."/>
            <person name="Poussereau N."/>
            <person name="Quesneville H."/>
            <person name="Rascle C."/>
            <person name="Schumacher J."/>
            <person name="Segurens B."/>
            <person name="Sexton A."/>
            <person name="Silva E."/>
            <person name="Sirven C."/>
            <person name="Soanes D.M."/>
            <person name="Talbot N.J."/>
            <person name="Templeton M."/>
            <person name="Yandava C."/>
            <person name="Yarden O."/>
            <person name="Zeng Q."/>
            <person name="Rollins J.A."/>
            <person name="Lebrun M.H."/>
            <person name="Dickman M."/>
        </authorList>
    </citation>
    <scope>NUCLEOTIDE SEQUENCE [LARGE SCALE GENOMIC DNA]</scope>
    <source>
        <strain evidence="2">T4</strain>
    </source>
</reference>
<dbReference type="InParanoid" id="G2XUX4"/>
<sequence>MHSLGIQILYWPEIFGRTPKNEHISLESLRVAGSIELYRQSLDPSILLGEVLHVLVSTPE</sequence>
<dbReference type="Proteomes" id="UP000008177">
    <property type="component" value="Unplaced contigs"/>
</dbReference>
<proteinExistence type="predicted"/>
<gene>
    <name evidence="1" type="ORF">BofuT4_uP058740.1</name>
</gene>
<evidence type="ECO:0000313" key="2">
    <source>
        <dbReference type="Proteomes" id="UP000008177"/>
    </source>
</evidence>
<organism evidence="1 2">
    <name type="scientific">Botryotinia fuckeliana (strain T4)</name>
    <name type="common">Noble rot fungus</name>
    <name type="synonym">Botrytis cinerea</name>
    <dbReference type="NCBI Taxonomy" id="999810"/>
    <lineage>
        <taxon>Eukaryota</taxon>
        <taxon>Fungi</taxon>
        <taxon>Dikarya</taxon>
        <taxon>Ascomycota</taxon>
        <taxon>Pezizomycotina</taxon>
        <taxon>Leotiomycetes</taxon>
        <taxon>Helotiales</taxon>
        <taxon>Sclerotiniaceae</taxon>
        <taxon>Botrytis</taxon>
    </lineage>
</organism>
<name>G2XUX4_BOTF4</name>
<dbReference type="EMBL" id="FQ790270">
    <property type="protein sequence ID" value="CCD44294.1"/>
    <property type="molecule type" value="Genomic_DNA"/>
</dbReference>